<feature type="region of interest" description="Disordered" evidence="1">
    <location>
        <begin position="332"/>
        <end position="352"/>
    </location>
</feature>
<dbReference type="SUPFAM" id="SSF53335">
    <property type="entry name" value="S-adenosyl-L-methionine-dependent methyltransferases"/>
    <property type="match status" value="1"/>
</dbReference>
<feature type="region of interest" description="Disordered" evidence="1">
    <location>
        <begin position="381"/>
        <end position="402"/>
    </location>
</feature>
<dbReference type="Proteomes" id="UP000095280">
    <property type="component" value="Unplaced"/>
</dbReference>
<dbReference type="InterPro" id="IPR029063">
    <property type="entry name" value="SAM-dependent_MTases_sf"/>
</dbReference>
<dbReference type="AlphaFoldDB" id="A0A1I8JRX6"/>
<feature type="compositionally biased region" description="Low complexity" evidence="1">
    <location>
        <begin position="1"/>
        <end position="11"/>
    </location>
</feature>
<proteinExistence type="predicted"/>
<evidence type="ECO:0000313" key="3">
    <source>
        <dbReference type="WBParaSite" id="snap_masked-unitig_43137-processed-gene-0.0-mRNA-1"/>
    </source>
</evidence>
<organism evidence="2 3">
    <name type="scientific">Macrostomum lignano</name>
    <dbReference type="NCBI Taxonomy" id="282301"/>
    <lineage>
        <taxon>Eukaryota</taxon>
        <taxon>Metazoa</taxon>
        <taxon>Spiralia</taxon>
        <taxon>Lophotrochozoa</taxon>
        <taxon>Platyhelminthes</taxon>
        <taxon>Rhabditophora</taxon>
        <taxon>Macrostomorpha</taxon>
        <taxon>Macrostomida</taxon>
        <taxon>Macrostomidae</taxon>
        <taxon>Macrostomum</taxon>
    </lineage>
</organism>
<evidence type="ECO:0000256" key="1">
    <source>
        <dbReference type="SAM" id="MobiDB-lite"/>
    </source>
</evidence>
<protein>
    <submittedName>
        <fullName evidence="3">MTS domain-containing protein</fullName>
    </submittedName>
</protein>
<feature type="region of interest" description="Disordered" evidence="1">
    <location>
        <begin position="83"/>
        <end position="131"/>
    </location>
</feature>
<sequence>HAVRSFAASARRPPPPQPRPSSASTSATSAAEAQKFATSHRQLGWWGRAGPLQALHSLNRLRVPLVRTAASFARGPAGLADAELVDPRLRRRPSSGAAGPPRRPGARRRPGRRVRREAASSRRQQSAAAESGIADGRLTFRCQTVSELAADRPAEFDLARSPRARLTTGRNFSGRRPTCFGRALSGCHLPSTDGRLLLARVVAAERLLRLVPPGTHDWRLFIPPDQLRRCLAATAAWTRLTVGMRLNPLTGRWAWSRDLSLSYGLLVAGRAGPLQALHSLNRLRVASAVRTAASFARGPAGLADAELVDLGSAGGLLAEPLARLGVRACARASTRSPSPSRQRPVGDNRSAAAESGIADGRLTFRCQTVSELAADRRRPNSTWPWLAKSSSTSTTGRNFSGRRADLLRPGGCLVVTTIQPDGRLLLARGVVAAERLLRLVPPADSRLAAVHPA</sequence>
<name>A0A1I8JRX6_9PLAT</name>
<feature type="region of interest" description="Disordered" evidence="1">
    <location>
        <begin position="1"/>
        <end position="29"/>
    </location>
</feature>
<dbReference type="Gene3D" id="3.40.50.150">
    <property type="entry name" value="Vaccinia Virus protein VP39"/>
    <property type="match status" value="1"/>
</dbReference>
<accession>A0A1I8JRX6</accession>
<feature type="compositionally biased region" description="Polar residues" evidence="1">
    <location>
        <begin position="381"/>
        <end position="398"/>
    </location>
</feature>
<feature type="compositionally biased region" description="Basic residues" evidence="1">
    <location>
        <begin position="104"/>
        <end position="115"/>
    </location>
</feature>
<evidence type="ECO:0000313" key="2">
    <source>
        <dbReference type="Proteomes" id="UP000095280"/>
    </source>
</evidence>
<feature type="compositionally biased region" description="Low complexity" evidence="1">
    <location>
        <begin position="121"/>
        <end position="131"/>
    </location>
</feature>
<dbReference type="WBParaSite" id="snap_masked-unitig_43137-processed-gene-0.0-mRNA-1">
    <property type="protein sequence ID" value="snap_masked-unitig_43137-processed-gene-0.0-mRNA-1"/>
    <property type="gene ID" value="snap_masked-unitig_43137-processed-gene-0.0"/>
</dbReference>
<feature type="compositionally biased region" description="Low complexity" evidence="1">
    <location>
        <begin position="20"/>
        <end position="29"/>
    </location>
</feature>
<reference evidence="3" key="1">
    <citation type="submission" date="2016-11" db="UniProtKB">
        <authorList>
            <consortium name="WormBaseParasite"/>
        </authorList>
    </citation>
    <scope>IDENTIFICATION</scope>
</reference>
<feature type="compositionally biased region" description="Low complexity" evidence="1">
    <location>
        <begin position="332"/>
        <end position="343"/>
    </location>
</feature>
<keyword evidence="2" id="KW-1185">Reference proteome</keyword>